<dbReference type="AlphaFoldDB" id="A0A818W691"/>
<accession>A0A818W691</accession>
<keyword evidence="1" id="KW-0472">Membrane</keyword>
<evidence type="ECO:0000313" key="4">
    <source>
        <dbReference type="EMBL" id="CAF3720946.1"/>
    </source>
</evidence>
<feature type="transmembrane region" description="Helical" evidence="1">
    <location>
        <begin position="12"/>
        <end position="34"/>
    </location>
</feature>
<dbReference type="Proteomes" id="UP000663865">
    <property type="component" value="Unassembled WGS sequence"/>
</dbReference>
<sequence>MSHVSEIWIGSLVFGPIFAILFGTSSSSLVLGFIKYHECPLQPLLPQGLIGFGLIGSICSIVALILTIVSYFKVDDSGTHLWYLLYAIIMLVVYGICTITWTAIIILILRTKYSYYQSNNRMDPKSFCNSQIYHFTCIFAAIGATLVLISGIWLILCLCRKFHRFLRKTLSIEKSQ</sequence>
<feature type="transmembrane region" description="Helical" evidence="1">
    <location>
        <begin position="132"/>
        <end position="158"/>
    </location>
</feature>
<feature type="transmembrane region" description="Helical" evidence="1">
    <location>
        <begin position="49"/>
        <end position="72"/>
    </location>
</feature>
<organism evidence="4 5">
    <name type="scientific">Rotaria socialis</name>
    <dbReference type="NCBI Taxonomy" id="392032"/>
    <lineage>
        <taxon>Eukaryota</taxon>
        <taxon>Metazoa</taxon>
        <taxon>Spiralia</taxon>
        <taxon>Gnathifera</taxon>
        <taxon>Rotifera</taxon>
        <taxon>Eurotatoria</taxon>
        <taxon>Bdelloidea</taxon>
        <taxon>Philodinida</taxon>
        <taxon>Philodinidae</taxon>
        <taxon>Rotaria</taxon>
    </lineage>
</organism>
<dbReference type="Proteomes" id="UP000663825">
    <property type="component" value="Unassembled WGS sequence"/>
</dbReference>
<evidence type="ECO:0000256" key="1">
    <source>
        <dbReference type="SAM" id="Phobius"/>
    </source>
</evidence>
<keyword evidence="1" id="KW-0812">Transmembrane</keyword>
<dbReference type="OrthoDB" id="10578451at2759"/>
<dbReference type="Proteomes" id="UP000663869">
    <property type="component" value="Unassembled WGS sequence"/>
</dbReference>
<evidence type="ECO:0000313" key="3">
    <source>
        <dbReference type="EMBL" id="CAF3720702.1"/>
    </source>
</evidence>
<name>A0A818W691_9BILA</name>
<dbReference type="EMBL" id="CAJNXB010001914">
    <property type="protein sequence ID" value="CAF3200811.1"/>
    <property type="molecule type" value="Genomic_DNA"/>
</dbReference>
<feature type="transmembrane region" description="Helical" evidence="1">
    <location>
        <begin position="84"/>
        <end position="109"/>
    </location>
</feature>
<dbReference type="EMBL" id="CAJNYV010005059">
    <property type="protein sequence ID" value="CAF3720946.1"/>
    <property type="molecule type" value="Genomic_DNA"/>
</dbReference>
<keyword evidence="1" id="KW-1133">Transmembrane helix</keyword>
<gene>
    <name evidence="3" type="ORF">FME351_LOCUS29034</name>
    <name evidence="4" type="ORF">KIK155_LOCUS27977</name>
    <name evidence="2" type="ORF">TIS948_LOCUS12564</name>
</gene>
<reference evidence="4" key="1">
    <citation type="submission" date="2021-02" db="EMBL/GenBank/DDBJ databases">
        <authorList>
            <person name="Nowell W R."/>
        </authorList>
    </citation>
    <scope>NUCLEOTIDE SEQUENCE</scope>
</reference>
<comment type="caution">
    <text evidence="4">The sequence shown here is derived from an EMBL/GenBank/DDBJ whole genome shotgun (WGS) entry which is preliminary data.</text>
</comment>
<protein>
    <submittedName>
        <fullName evidence="4">Uncharacterized protein</fullName>
    </submittedName>
</protein>
<dbReference type="EMBL" id="CAJNYU010004047">
    <property type="protein sequence ID" value="CAF3720702.1"/>
    <property type="molecule type" value="Genomic_DNA"/>
</dbReference>
<proteinExistence type="predicted"/>
<evidence type="ECO:0000313" key="5">
    <source>
        <dbReference type="Proteomes" id="UP000663865"/>
    </source>
</evidence>
<evidence type="ECO:0000313" key="2">
    <source>
        <dbReference type="EMBL" id="CAF3200811.1"/>
    </source>
</evidence>